<organism evidence="1">
    <name type="scientific">marine sediment metagenome</name>
    <dbReference type="NCBI Taxonomy" id="412755"/>
    <lineage>
        <taxon>unclassified sequences</taxon>
        <taxon>metagenomes</taxon>
        <taxon>ecological metagenomes</taxon>
    </lineage>
</organism>
<reference evidence="1" key="1">
    <citation type="submission" date="2013-11" db="EMBL/GenBank/DDBJ databases">
        <title>Microbial diversity, functional groups and degradation webs in Northern and Southern Mediterranean and Red Sea marine crude oil polluted sites.</title>
        <authorList>
            <person name="Daffonchio D."/>
            <person name="Mapelli F."/>
            <person name="Ferrer M."/>
            <person name="Richter M."/>
            <person name="Cherif A."/>
            <person name="Malkawi H.I."/>
            <person name="Yakimov M.M."/>
            <person name="Abdel-Fattah Y.R."/>
            <person name="Blaghen M."/>
            <person name="Golyshin P.N."/>
            <person name="Kalogerakis N."/>
            <person name="Boon N."/>
            <person name="Magagnini M."/>
            <person name="Fava F."/>
        </authorList>
    </citation>
    <scope>NUCLEOTIDE SEQUENCE</scope>
</reference>
<sequence length="28" mass="3379">MESILGIFTYYYHEVVPKILKHRDELSP</sequence>
<dbReference type="EMBL" id="AYSL01001228">
    <property type="protein sequence ID" value="KTF06321.1"/>
    <property type="molecule type" value="Genomic_DNA"/>
</dbReference>
<name>A0A1B6NSM8_9ZZZZ</name>
<feature type="non-terminal residue" evidence="1">
    <location>
        <position position="28"/>
    </location>
</feature>
<gene>
    <name evidence="1" type="ORF">MGSAQ_002182</name>
</gene>
<comment type="caution">
    <text evidence="1">The sequence shown here is derived from an EMBL/GenBank/DDBJ whole genome shotgun (WGS) entry which is preliminary data.</text>
</comment>
<protein>
    <submittedName>
        <fullName evidence="1">Uncharacterized protein</fullName>
    </submittedName>
</protein>
<evidence type="ECO:0000313" key="1">
    <source>
        <dbReference type="EMBL" id="KTF06321.1"/>
    </source>
</evidence>
<dbReference type="AlphaFoldDB" id="A0A1B6NSM8"/>
<proteinExistence type="predicted"/>
<accession>A0A1B6NSM8</accession>